<evidence type="ECO:0000313" key="1">
    <source>
        <dbReference type="EMBL" id="OGM93125.1"/>
    </source>
</evidence>
<name>A0A1F8DZF4_9BACT</name>
<reference evidence="1 2" key="1">
    <citation type="journal article" date="2016" name="Nat. Commun.">
        <title>Thousands of microbial genomes shed light on interconnected biogeochemical processes in an aquifer system.</title>
        <authorList>
            <person name="Anantharaman K."/>
            <person name="Brown C.T."/>
            <person name="Hug L.A."/>
            <person name="Sharon I."/>
            <person name="Castelle C.J."/>
            <person name="Probst A.J."/>
            <person name="Thomas B.C."/>
            <person name="Singh A."/>
            <person name="Wilkins M.J."/>
            <person name="Karaoz U."/>
            <person name="Brodie E.L."/>
            <person name="Williams K.H."/>
            <person name="Hubbard S.S."/>
            <person name="Banfield J.F."/>
        </authorList>
    </citation>
    <scope>NUCLEOTIDE SEQUENCE [LARGE SCALE GENOMIC DNA]</scope>
</reference>
<dbReference type="AlphaFoldDB" id="A0A1F8DZF4"/>
<protein>
    <submittedName>
        <fullName evidence="1">Uncharacterized protein</fullName>
    </submittedName>
</protein>
<evidence type="ECO:0000313" key="2">
    <source>
        <dbReference type="Proteomes" id="UP000176422"/>
    </source>
</evidence>
<comment type="caution">
    <text evidence="1">The sequence shown here is derived from an EMBL/GenBank/DDBJ whole genome shotgun (WGS) entry which is preliminary data.</text>
</comment>
<dbReference type="Proteomes" id="UP000176422">
    <property type="component" value="Unassembled WGS sequence"/>
</dbReference>
<accession>A0A1F8DZF4</accession>
<gene>
    <name evidence="1" type="ORF">A2372_01805</name>
</gene>
<dbReference type="STRING" id="1802559.A2372_01805"/>
<proteinExistence type="predicted"/>
<sequence>MLVVATCSGGIVAMSRATVNLWSWYMAPFTAELEEVYKKKGSMLLTPAQSLLGPGFTFEELRVARLFLNDRLSS</sequence>
<dbReference type="EMBL" id="MGIT01000001">
    <property type="protein sequence ID" value="OGM93125.1"/>
    <property type="molecule type" value="Genomic_DNA"/>
</dbReference>
<organism evidence="1 2">
    <name type="scientific">Candidatus Wolfebacteria bacterium RIFOXYB1_FULL_54_12</name>
    <dbReference type="NCBI Taxonomy" id="1802559"/>
    <lineage>
        <taxon>Bacteria</taxon>
        <taxon>Candidatus Wolfeibacteriota</taxon>
    </lineage>
</organism>